<name>A0A939BY02_9ACTN</name>
<protein>
    <submittedName>
        <fullName evidence="3">Methylmalonyl-CoA mutase</fullName>
    </submittedName>
</protein>
<keyword evidence="4" id="KW-1185">Reference proteome</keyword>
<dbReference type="GO" id="GO:0031419">
    <property type="term" value="F:cobalamin binding"/>
    <property type="evidence" value="ECO:0007669"/>
    <property type="project" value="UniProtKB-KW"/>
</dbReference>
<evidence type="ECO:0000313" key="3">
    <source>
        <dbReference type="EMBL" id="MBM9469073.1"/>
    </source>
</evidence>
<dbReference type="Pfam" id="PF01642">
    <property type="entry name" value="MM_CoA_mutase"/>
    <property type="match status" value="1"/>
</dbReference>
<dbReference type="InterPro" id="IPR006099">
    <property type="entry name" value="MeMalonylCoA_mutase_a/b_cat"/>
</dbReference>
<evidence type="ECO:0000256" key="1">
    <source>
        <dbReference type="ARBA" id="ARBA00011870"/>
    </source>
</evidence>
<feature type="domain" description="Methylmalonyl-CoA mutase alpha/beta chain catalytic" evidence="2">
    <location>
        <begin position="145"/>
        <end position="458"/>
    </location>
</feature>
<comment type="subunit">
    <text evidence="1">Heterodimer of an alpha and a beta chain.</text>
</comment>
<organism evidence="3 4">
    <name type="scientific">Nakamurella leprariae</name>
    <dbReference type="NCBI Taxonomy" id="2803911"/>
    <lineage>
        <taxon>Bacteria</taxon>
        <taxon>Bacillati</taxon>
        <taxon>Actinomycetota</taxon>
        <taxon>Actinomycetes</taxon>
        <taxon>Nakamurellales</taxon>
        <taxon>Nakamurellaceae</taxon>
        <taxon>Nakamurella</taxon>
    </lineage>
</organism>
<gene>
    <name evidence="3" type="ORF">JL106_17440</name>
</gene>
<reference evidence="3" key="1">
    <citation type="submission" date="2021-01" db="EMBL/GenBank/DDBJ databases">
        <title>YIM 132084 draft genome.</title>
        <authorList>
            <person name="An D."/>
        </authorList>
    </citation>
    <scope>NUCLEOTIDE SEQUENCE</scope>
    <source>
        <strain evidence="3">YIM 132084</strain>
    </source>
</reference>
<proteinExistence type="predicted"/>
<evidence type="ECO:0000313" key="4">
    <source>
        <dbReference type="Proteomes" id="UP000663792"/>
    </source>
</evidence>
<dbReference type="InterPro" id="IPR016176">
    <property type="entry name" value="Cbl-dep_enz_cat"/>
</dbReference>
<dbReference type="PANTHER" id="PTHR48101">
    <property type="entry name" value="METHYLMALONYL-COA MUTASE, MITOCHONDRIAL-RELATED"/>
    <property type="match status" value="1"/>
</dbReference>
<dbReference type="PANTHER" id="PTHR48101:SF4">
    <property type="entry name" value="METHYLMALONYL-COA MUTASE, MITOCHONDRIAL"/>
    <property type="match status" value="1"/>
</dbReference>
<dbReference type="Proteomes" id="UP000663792">
    <property type="component" value="Unassembled WGS sequence"/>
</dbReference>
<dbReference type="GO" id="GO:0019678">
    <property type="term" value="P:propionate metabolic process, methylmalonyl pathway"/>
    <property type="evidence" value="ECO:0007669"/>
    <property type="project" value="TreeGrafter"/>
</dbReference>
<dbReference type="Gene3D" id="1.10.196.20">
    <property type="match status" value="1"/>
</dbReference>
<dbReference type="SUPFAM" id="SSF51703">
    <property type="entry name" value="Cobalamin (vitamin B12)-dependent enzymes"/>
    <property type="match status" value="1"/>
</dbReference>
<dbReference type="Gene3D" id="3.20.20.240">
    <property type="entry name" value="Methylmalonyl-CoA mutase"/>
    <property type="match status" value="1"/>
</dbReference>
<dbReference type="EMBL" id="JAERWK010000023">
    <property type="protein sequence ID" value="MBM9469073.1"/>
    <property type="molecule type" value="Genomic_DNA"/>
</dbReference>
<comment type="caution">
    <text evidence="3">The sequence shown here is derived from an EMBL/GenBank/DDBJ whole genome shotgun (WGS) entry which is preliminary data.</text>
</comment>
<dbReference type="RefSeq" id="WP_205262034.1">
    <property type="nucleotide sequence ID" value="NZ_JAERWK010000023.1"/>
</dbReference>
<dbReference type="GO" id="GO:0004494">
    <property type="term" value="F:methylmalonyl-CoA mutase activity"/>
    <property type="evidence" value="ECO:0007669"/>
    <property type="project" value="UniProtKB-EC"/>
</dbReference>
<dbReference type="InterPro" id="IPR024067">
    <property type="entry name" value="Me-malonyl-CoA_mutase_sm_su_N"/>
</dbReference>
<dbReference type="GO" id="GO:0005737">
    <property type="term" value="C:cytoplasm"/>
    <property type="evidence" value="ECO:0007669"/>
    <property type="project" value="TreeGrafter"/>
</dbReference>
<dbReference type="AlphaFoldDB" id="A0A939BY02"/>
<sequence length="621" mass="64654">MEHLELAGEFPPATREQWRTAVAAVLRKSGVPEDKDPEEYLSSRTYDDISIKPLYTADDAPTMSPIDPAVAARLRVATEEVVEAGGEDDITAPGNDGVDAAGWDIRTHYADPDAVRVNERMLSDLAGGAGSVWLTVGAGGTDLGGFDRALQGVYLDLIAIVLDAGADTAAAGRALLELAERRQVAPAELRGSLGADPVATRARTGADVPADLIAQAFALSQGTGLIPVTVDGTVYAEAGGSDADEIAAATAAGVHALRALADAGAEDPFELVDFRFTVNVDQFASIAKLRAARRVWARVAELSGVAPAAQRQHAVTASTALTRRDPWVNMMRTTVATFAAAVGGARAITVTPFDTALGVSDEFARRIARNTQAILHDESSLGRVLDPAGGSWYVESLTDRMAEVAWEKFTRLEQAGGASAALESGALEALLATARVARAKDIARRKAPITGVSAFPPVTETLPERPEAPAPMAGGLLPNLRFAAPFEELQDQVEALAADDARPAVMLLALGDARTAAARVGFATDLFRAGTFEVAVVSDVEAAAAAPVVCLCSSDAVYAEQAADAVTRLRAAGTGQLWLAGKATDELRGLGLDGFVFLGCDVLEVLSSVLDAHRTAGSGVR</sequence>
<evidence type="ECO:0000259" key="2">
    <source>
        <dbReference type="Pfam" id="PF01642"/>
    </source>
</evidence>
<dbReference type="Gene3D" id="3.40.50.280">
    <property type="entry name" value="Cobalamin-binding domain"/>
    <property type="match status" value="1"/>
</dbReference>
<accession>A0A939BY02</accession>